<proteinExistence type="predicted"/>
<name>A0A8S5MBJ5_9CAUD</name>
<evidence type="ECO:0000313" key="1">
    <source>
        <dbReference type="EMBL" id="DAD79606.1"/>
    </source>
</evidence>
<accession>A0A8S5MBJ5</accession>
<protein>
    <submittedName>
        <fullName evidence="1">Uncharacterized protein</fullName>
    </submittedName>
</protein>
<sequence length="154" mass="16971">MSKPVQIISPKSTSTLSRVFQVYPGYAMVISSFNFQGEKHNDVGDVIEDGDCAVLHKIKVEHGDMPHGNGCEDGECRQCIFEPEELKIVSSEPVMLCEDTMAHFCGQNLTVLSVPGYYAFELCREASLGKVTIEVEEITADVAKLIPQNFFHGA</sequence>
<dbReference type="EMBL" id="BK014869">
    <property type="protein sequence ID" value="DAD79606.1"/>
    <property type="molecule type" value="Genomic_DNA"/>
</dbReference>
<reference evidence="1" key="1">
    <citation type="journal article" date="2021" name="Proc. Natl. Acad. Sci. U.S.A.">
        <title>A Catalog of Tens of Thousands of Viruses from Human Metagenomes Reveals Hidden Associations with Chronic Diseases.</title>
        <authorList>
            <person name="Tisza M.J."/>
            <person name="Buck C.B."/>
        </authorList>
    </citation>
    <scope>NUCLEOTIDE SEQUENCE</scope>
    <source>
        <strain evidence="1">Ct53O25</strain>
    </source>
</reference>
<organism evidence="1">
    <name type="scientific">Podoviridae sp. ct53O25</name>
    <dbReference type="NCBI Taxonomy" id="2826539"/>
    <lineage>
        <taxon>Viruses</taxon>
        <taxon>Duplodnaviria</taxon>
        <taxon>Heunggongvirae</taxon>
        <taxon>Uroviricota</taxon>
        <taxon>Caudoviricetes</taxon>
    </lineage>
</organism>